<evidence type="ECO:0000256" key="8">
    <source>
        <dbReference type="ARBA" id="ARBA00023136"/>
    </source>
</evidence>
<dbReference type="EMBL" id="JACHIB010000017">
    <property type="protein sequence ID" value="MBB6084812.1"/>
    <property type="molecule type" value="Genomic_DNA"/>
</dbReference>
<evidence type="ECO:0000256" key="9">
    <source>
        <dbReference type="RuleBase" id="RU363032"/>
    </source>
</evidence>
<dbReference type="AlphaFoldDB" id="A0A7W9TSP4"/>
<dbReference type="Gene3D" id="1.10.3720.10">
    <property type="entry name" value="MetI-like"/>
    <property type="match status" value="1"/>
</dbReference>
<reference evidence="11 12" key="1">
    <citation type="submission" date="2020-08" db="EMBL/GenBank/DDBJ databases">
        <title>Genomic Encyclopedia of Type Strains, Phase IV (KMG-IV): sequencing the most valuable type-strain genomes for metagenomic binning, comparative biology and taxonomic classification.</title>
        <authorList>
            <person name="Goeker M."/>
        </authorList>
    </citation>
    <scope>NUCLEOTIDE SEQUENCE [LARGE SCALE GENOMIC DNA]</scope>
    <source>
        <strain evidence="11 12">DSM 12141</strain>
    </source>
</reference>
<evidence type="ECO:0000256" key="6">
    <source>
        <dbReference type="ARBA" id="ARBA00022692"/>
    </source>
</evidence>
<evidence type="ECO:0000259" key="10">
    <source>
        <dbReference type="PROSITE" id="PS50928"/>
    </source>
</evidence>
<dbReference type="RefSeq" id="WP_151023980.1">
    <property type="nucleotide sequence ID" value="NZ_JACHIB010000017.1"/>
</dbReference>
<comment type="subcellular location">
    <subcellularLocation>
        <location evidence="1">Cell inner membrane</location>
        <topology evidence="1">Multi-pass membrane protein</topology>
    </subcellularLocation>
    <subcellularLocation>
        <location evidence="9">Cell membrane</location>
        <topology evidence="9">Multi-pass membrane protein</topology>
    </subcellularLocation>
</comment>
<evidence type="ECO:0000256" key="1">
    <source>
        <dbReference type="ARBA" id="ARBA00004429"/>
    </source>
</evidence>
<feature type="transmembrane region" description="Helical" evidence="9">
    <location>
        <begin position="20"/>
        <end position="45"/>
    </location>
</feature>
<dbReference type="InterPro" id="IPR010065">
    <property type="entry name" value="AA_ABC_transptr_permease_3TM"/>
</dbReference>
<feature type="transmembrane region" description="Helical" evidence="9">
    <location>
        <begin position="100"/>
        <end position="119"/>
    </location>
</feature>
<dbReference type="CDD" id="cd06261">
    <property type="entry name" value="TM_PBP2"/>
    <property type="match status" value="1"/>
</dbReference>
<dbReference type="GO" id="GO:0043190">
    <property type="term" value="C:ATP-binding cassette (ABC) transporter complex"/>
    <property type="evidence" value="ECO:0007669"/>
    <property type="project" value="InterPro"/>
</dbReference>
<dbReference type="Proteomes" id="UP000541136">
    <property type="component" value="Unassembled WGS sequence"/>
</dbReference>
<comment type="similarity">
    <text evidence="2">Belongs to the binding-protein-dependent transport system permease family. HisMQ subfamily.</text>
</comment>
<accession>A0A7W9TSP4</accession>
<protein>
    <submittedName>
        <fullName evidence="11">Octopine/nopaline transport system permease protein</fullName>
    </submittedName>
</protein>
<keyword evidence="7 9" id="KW-1133">Transmembrane helix</keyword>
<dbReference type="PROSITE" id="PS50928">
    <property type="entry name" value="ABC_TM1"/>
    <property type="match status" value="1"/>
</dbReference>
<evidence type="ECO:0000256" key="4">
    <source>
        <dbReference type="ARBA" id="ARBA00022475"/>
    </source>
</evidence>
<evidence type="ECO:0000256" key="7">
    <source>
        <dbReference type="ARBA" id="ARBA00022989"/>
    </source>
</evidence>
<organism evidence="11 12">
    <name type="scientific">Castellaniella defragrans</name>
    <name type="common">Alcaligenes defragrans</name>
    <dbReference type="NCBI Taxonomy" id="75697"/>
    <lineage>
        <taxon>Bacteria</taxon>
        <taxon>Pseudomonadati</taxon>
        <taxon>Pseudomonadota</taxon>
        <taxon>Betaproteobacteria</taxon>
        <taxon>Burkholderiales</taxon>
        <taxon>Alcaligenaceae</taxon>
        <taxon>Castellaniella</taxon>
    </lineage>
</organism>
<dbReference type="InterPro" id="IPR051613">
    <property type="entry name" value="ABC_transp_permease_HisMQ"/>
</dbReference>
<feature type="transmembrane region" description="Helical" evidence="9">
    <location>
        <begin position="202"/>
        <end position="224"/>
    </location>
</feature>
<comment type="caution">
    <text evidence="11">The sequence shown here is derived from an EMBL/GenBank/DDBJ whole genome shotgun (WGS) entry which is preliminary data.</text>
</comment>
<proteinExistence type="inferred from homology"/>
<keyword evidence="4" id="KW-1003">Cell membrane</keyword>
<sequence>MIQTLHDILSAGWGAMLLRGAAMTVFISVCGIGLGMAIGIAGAAAKTGANRPARALVGLYTMVVRSVPELLIIYLLFFGAVQPAADLADWLEWDELMSTVFPMLIGILAIALISGSYSVEVFRGAFKAIDPGQLEAARAIGMDRGQCLRRITLPQLFWYALPGANNVWQAALKDTALISLVGLVELMRAAVLGSAATRAPLILYLMAGILYFLIGACSQGLFVWAERHFGRGMRGAGR</sequence>
<keyword evidence="3 9" id="KW-0813">Transport</keyword>
<keyword evidence="6 9" id="KW-0812">Transmembrane</keyword>
<gene>
    <name evidence="11" type="ORF">HNR28_002860</name>
</gene>
<dbReference type="PANTHER" id="PTHR30133">
    <property type="entry name" value="CATIONIC AMINO ACID TRANSPORTER, MEMBRANE COMPONENT"/>
    <property type="match status" value="1"/>
</dbReference>
<dbReference type="SUPFAM" id="SSF161098">
    <property type="entry name" value="MetI-like"/>
    <property type="match status" value="1"/>
</dbReference>
<feature type="transmembrane region" description="Helical" evidence="9">
    <location>
        <begin position="176"/>
        <end position="196"/>
    </location>
</feature>
<dbReference type="InterPro" id="IPR035906">
    <property type="entry name" value="MetI-like_sf"/>
</dbReference>
<keyword evidence="8 9" id="KW-0472">Membrane</keyword>
<evidence type="ECO:0000256" key="5">
    <source>
        <dbReference type="ARBA" id="ARBA00022519"/>
    </source>
</evidence>
<evidence type="ECO:0000313" key="12">
    <source>
        <dbReference type="Proteomes" id="UP000541136"/>
    </source>
</evidence>
<keyword evidence="5" id="KW-0997">Cell inner membrane</keyword>
<dbReference type="NCBIfam" id="TIGR01726">
    <property type="entry name" value="HEQRo_perm_3TM"/>
    <property type="match status" value="1"/>
</dbReference>
<name>A0A7W9TSP4_CASDE</name>
<dbReference type="GO" id="GO:0022857">
    <property type="term" value="F:transmembrane transporter activity"/>
    <property type="evidence" value="ECO:0007669"/>
    <property type="project" value="InterPro"/>
</dbReference>
<evidence type="ECO:0000256" key="3">
    <source>
        <dbReference type="ARBA" id="ARBA00022448"/>
    </source>
</evidence>
<dbReference type="Pfam" id="PF00528">
    <property type="entry name" value="BPD_transp_1"/>
    <property type="match status" value="1"/>
</dbReference>
<feature type="domain" description="ABC transmembrane type-1" evidence="10">
    <location>
        <begin position="21"/>
        <end position="214"/>
    </location>
</feature>
<feature type="transmembrane region" description="Helical" evidence="9">
    <location>
        <begin position="57"/>
        <end position="80"/>
    </location>
</feature>
<dbReference type="InterPro" id="IPR000515">
    <property type="entry name" value="MetI-like"/>
</dbReference>
<evidence type="ECO:0000256" key="2">
    <source>
        <dbReference type="ARBA" id="ARBA00010072"/>
    </source>
</evidence>
<evidence type="ECO:0000313" key="11">
    <source>
        <dbReference type="EMBL" id="MBB6084812.1"/>
    </source>
</evidence>